<name>A0A644WY05_9ZZZZ</name>
<gene>
    <name evidence="2" type="ORF">SDC9_55106</name>
</gene>
<accession>A0A644WY05</accession>
<proteinExistence type="predicted"/>
<organism evidence="2">
    <name type="scientific">bioreactor metagenome</name>
    <dbReference type="NCBI Taxonomy" id="1076179"/>
    <lineage>
        <taxon>unclassified sequences</taxon>
        <taxon>metagenomes</taxon>
        <taxon>ecological metagenomes</taxon>
    </lineage>
</organism>
<reference evidence="2" key="1">
    <citation type="submission" date="2019-08" db="EMBL/GenBank/DDBJ databases">
        <authorList>
            <person name="Kucharzyk K."/>
            <person name="Murdoch R.W."/>
            <person name="Higgins S."/>
            <person name="Loffler F."/>
        </authorList>
    </citation>
    <scope>NUCLEOTIDE SEQUENCE</scope>
</reference>
<dbReference type="Gene3D" id="3.90.550.10">
    <property type="entry name" value="Spore Coat Polysaccharide Biosynthesis Protein SpsA, Chain A"/>
    <property type="match status" value="1"/>
</dbReference>
<feature type="domain" description="Glycosyltransferase 2-like" evidence="1">
    <location>
        <begin position="5"/>
        <end position="159"/>
    </location>
</feature>
<dbReference type="GO" id="GO:0016758">
    <property type="term" value="F:hexosyltransferase activity"/>
    <property type="evidence" value="ECO:0007669"/>
    <property type="project" value="UniProtKB-ARBA"/>
</dbReference>
<dbReference type="AlphaFoldDB" id="A0A644WY05"/>
<dbReference type="InterPro" id="IPR029044">
    <property type="entry name" value="Nucleotide-diphossugar_trans"/>
</dbReference>
<protein>
    <recommendedName>
        <fullName evidence="1">Glycosyltransferase 2-like domain-containing protein</fullName>
    </recommendedName>
</protein>
<dbReference type="EMBL" id="VSSQ01001490">
    <property type="protein sequence ID" value="MPM08790.1"/>
    <property type="molecule type" value="Genomic_DNA"/>
</dbReference>
<dbReference type="InterPro" id="IPR001173">
    <property type="entry name" value="Glyco_trans_2-like"/>
</dbReference>
<evidence type="ECO:0000313" key="2">
    <source>
        <dbReference type="EMBL" id="MPM08790.1"/>
    </source>
</evidence>
<dbReference type="SUPFAM" id="SSF53448">
    <property type="entry name" value="Nucleotide-diphospho-sugar transferases"/>
    <property type="match status" value="1"/>
</dbReference>
<dbReference type="Pfam" id="PF00535">
    <property type="entry name" value="Glycos_transf_2"/>
    <property type="match status" value="1"/>
</dbReference>
<evidence type="ECO:0000259" key="1">
    <source>
        <dbReference type="Pfam" id="PF00535"/>
    </source>
</evidence>
<comment type="caution">
    <text evidence="2">The sequence shown here is derived from an EMBL/GenBank/DDBJ whole genome shotgun (WGS) entry which is preliminary data.</text>
</comment>
<dbReference type="PANTHER" id="PTHR22916">
    <property type="entry name" value="GLYCOSYLTRANSFERASE"/>
    <property type="match status" value="1"/>
</dbReference>
<dbReference type="PANTHER" id="PTHR22916:SF3">
    <property type="entry name" value="UDP-GLCNAC:BETAGAL BETA-1,3-N-ACETYLGLUCOSAMINYLTRANSFERASE-LIKE PROTEIN 1"/>
    <property type="match status" value="1"/>
</dbReference>
<sequence>MDKVSVVLTSYNHAEYIDQSIKSILAQTYGQFELYIIDDCSTDDSWERICSYEDKRIHSSRLEKNTGCAYLPYTISTLKAHYIAIAHCDDCWKPDKLEKQVAYLDNHPEVAACFTRVQLIDEEGQPFNENGHIYADIFDKENRTRQEWLQYFFDYGNCLCHPSVLIRAEAYSKYNLFTQGLSGIPDFVQWIRLCRHAEIWIYPEKLTCFRIRKNEQNTSGDAAEKHYRNFIEQYLTLGEYVNPEDEQEFLKVFPQAAQYVVGGELIPSFAYARILLQQPNSPMKHLYAYRLLYGLMQNETSRDKLERLYGYTGKEFAQDKQREDVFSLIPKESFMQACLYFNCGEGFTEKLSVKKTIYITHDNRFYVEFQVPVGYLAIKALRFDPDANFWRFYKINSILVDGKPAHFQPLGAERAEGKDYFYTLDSQYLIELEQESDIERIEITGTTGLISAFEIDKTLQNSRNELMQFKVQEAQTKQRLQAAQVESQTLSQQKNSLLESQTHLRKHEQELETELMELTGTIRNHPVKMALKILLKRI</sequence>